<reference evidence="3 4" key="1">
    <citation type="submission" date="2018-04" db="EMBL/GenBank/DDBJ databases">
        <title>Halococcoides cellulosivorans gen. nov., sp. nov., an extremely halophilic cellulose-utilizing haloarchaeon from hypersaline lakes.</title>
        <authorList>
            <person name="Sorokin D.Y."/>
            <person name="Toshchakov S.V."/>
            <person name="Samarov N.I."/>
            <person name="Korzhenkov A."/>
            <person name="Kublanov I.V."/>
        </authorList>
    </citation>
    <scope>NUCLEOTIDE SEQUENCE [LARGE SCALE GENOMIC DNA]</scope>
    <source>
        <strain evidence="3 4">HArcel1</strain>
    </source>
</reference>
<keyword evidence="3" id="KW-0808">Transferase</keyword>
<evidence type="ECO:0000313" key="3">
    <source>
        <dbReference type="EMBL" id="AWB27093.1"/>
    </source>
</evidence>
<feature type="region of interest" description="Disordered" evidence="1">
    <location>
        <begin position="49"/>
        <end position="78"/>
    </location>
</feature>
<dbReference type="Pfam" id="PF13579">
    <property type="entry name" value="Glyco_trans_4_4"/>
    <property type="match status" value="1"/>
</dbReference>
<keyword evidence="4" id="KW-1185">Reference proteome</keyword>
<dbReference type="Pfam" id="PF13692">
    <property type="entry name" value="Glyco_trans_1_4"/>
    <property type="match status" value="1"/>
</dbReference>
<dbReference type="GO" id="GO:0016740">
    <property type="term" value="F:transferase activity"/>
    <property type="evidence" value="ECO:0007669"/>
    <property type="project" value="UniProtKB-KW"/>
</dbReference>
<accession>A0A2R4WZX7</accession>
<feature type="domain" description="Glycosyltransferase subfamily 4-like N-terminal" evidence="2">
    <location>
        <begin position="19"/>
        <end position="185"/>
    </location>
</feature>
<dbReference type="SUPFAM" id="SSF53756">
    <property type="entry name" value="UDP-Glycosyltransferase/glycogen phosphorylase"/>
    <property type="match status" value="1"/>
</dbReference>
<organism evidence="3 4">
    <name type="scientific">Halococcoides cellulosivorans</name>
    <dbReference type="NCBI Taxonomy" id="1679096"/>
    <lineage>
        <taxon>Archaea</taxon>
        <taxon>Methanobacteriati</taxon>
        <taxon>Methanobacteriota</taxon>
        <taxon>Stenosarchaea group</taxon>
        <taxon>Halobacteria</taxon>
        <taxon>Halobacteriales</taxon>
        <taxon>Haloarculaceae</taxon>
        <taxon>Halococcoides</taxon>
    </lineage>
</organism>
<evidence type="ECO:0000256" key="1">
    <source>
        <dbReference type="SAM" id="MobiDB-lite"/>
    </source>
</evidence>
<evidence type="ECO:0000259" key="2">
    <source>
        <dbReference type="Pfam" id="PF13579"/>
    </source>
</evidence>
<protein>
    <submittedName>
        <fullName evidence="3">Glycosyl transferase family 1</fullName>
    </submittedName>
</protein>
<dbReference type="EMBL" id="CP028858">
    <property type="protein sequence ID" value="AWB27093.1"/>
    <property type="molecule type" value="Genomic_DNA"/>
</dbReference>
<sequence length="376" mass="41247">MRVAVVARELNATPEGRARRRLATLVDSLASRGHSVAVVCHPWWAVDGESEADGSEPGASGQSASDDESPPEGASPARRVTVDGVRYFGVPRKRRWPFSLIRSLVGFDPDVIHTTARPAQTVAASVAGSLARSPLVVEYASPSAPTSRSDRLGLSEPAAVVTPSELVQTRVREQLRSDDHVRILPTSVDVDRIHAIDPVGEDDAVFAAPLDGSSGLDDLLLALAELRDRDFSVSVFGEGSRRAALEVQTRDLRIDGRVTFRGWPDAEDRIARYRGAHTFVQAARIEPFAEELLRALVAGCVGIVEYQADSSAHELIVHRDRHFRVTDPEEIADALLAAGDIDRQTASTEFDEYDHETVLERYLDLYRELGRRFGWL</sequence>
<name>A0A2R4WZX7_9EURY</name>
<dbReference type="AlphaFoldDB" id="A0A2R4WZX7"/>
<evidence type="ECO:0000313" key="4">
    <source>
        <dbReference type="Proteomes" id="UP000244727"/>
    </source>
</evidence>
<dbReference type="Gene3D" id="3.40.50.2000">
    <property type="entry name" value="Glycogen Phosphorylase B"/>
    <property type="match status" value="2"/>
</dbReference>
<dbReference type="PANTHER" id="PTHR12526:SF630">
    <property type="entry name" value="GLYCOSYLTRANSFERASE"/>
    <property type="match status" value="1"/>
</dbReference>
<gene>
    <name evidence="3" type="ORF">HARCEL1_04910</name>
</gene>
<dbReference type="KEGG" id="harc:HARCEL1_04910"/>
<dbReference type="Proteomes" id="UP000244727">
    <property type="component" value="Chromosome"/>
</dbReference>
<proteinExistence type="predicted"/>
<dbReference type="PANTHER" id="PTHR12526">
    <property type="entry name" value="GLYCOSYLTRANSFERASE"/>
    <property type="match status" value="1"/>
</dbReference>
<dbReference type="RefSeq" id="WP_108381462.1">
    <property type="nucleotide sequence ID" value="NZ_CP028858.1"/>
</dbReference>
<dbReference type="GeneID" id="36511823"/>
<dbReference type="InterPro" id="IPR028098">
    <property type="entry name" value="Glyco_trans_4-like_N"/>
</dbReference>